<dbReference type="PANTHER" id="PTHR14145:SF1">
    <property type="entry name" value="26S PROTEASOME NON-ATPASE REGULATORY SUBUNIT 6"/>
    <property type="match status" value="1"/>
</dbReference>
<dbReference type="PANTHER" id="PTHR14145">
    <property type="entry name" value="26S PROTESOME SUBUNIT 6"/>
    <property type="match status" value="1"/>
</dbReference>
<dbReference type="PROSITE" id="PS50250">
    <property type="entry name" value="PCI"/>
    <property type="match status" value="1"/>
</dbReference>
<dbReference type="InterPro" id="IPR049549">
    <property type="entry name" value="RPN7_PSMD6_C"/>
</dbReference>
<evidence type="ECO:0000256" key="1">
    <source>
        <dbReference type="ARBA" id="ARBA00005717"/>
    </source>
</evidence>
<dbReference type="SUPFAM" id="SSF46785">
    <property type="entry name" value="Winged helix' DNA-binding domain"/>
    <property type="match status" value="1"/>
</dbReference>
<feature type="domain" description="PCI" evidence="4">
    <location>
        <begin position="194"/>
        <end position="363"/>
    </location>
</feature>
<evidence type="ECO:0000256" key="2">
    <source>
        <dbReference type="ARBA" id="ARBA00014932"/>
    </source>
</evidence>
<dbReference type="GO" id="GO:0043161">
    <property type="term" value="P:proteasome-mediated ubiquitin-dependent protein catabolic process"/>
    <property type="evidence" value="ECO:0007669"/>
    <property type="project" value="TreeGrafter"/>
</dbReference>
<name>A0A1B6LTI9_9HEMI</name>
<gene>
    <name evidence="5" type="ORF">g.21972</name>
</gene>
<accession>A0A1B6LTI9</accession>
<keyword evidence="3" id="KW-0647">Proteasome</keyword>
<dbReference type="InterPro" id="IPR019585">
    <property type="entry name" value="Rpn7/CSN1"/>
</dbReference>
<proteinExistence type="inferred from homology"/>
<dbReference type="AlphaFoldDB" id="A0A1B6LTI9"/>
<dbReference type="FunFam" id="1.25.40.570:FF:000005">
    <property type="entry name" value="26S proteasome regulatory subunit N7"/>
    <property type="match status" value="1"/>
</dbReference>
<dbReference type="InterPro" id="IPR045135">
    <property type="entry name" value="Rpn7_N"/>
</dbReference>
<sequence length="406" mass="46211">MGEGEGVTPAYMQLAHWRFALKLSEYQGDKELKDKLLAGMKQGNMAPYYKEVCADLGWEFNNSLYEEMVAANVKRQEELEKEHAENNVLDEEDQSQLCGVWQSKLDYLCSIGDSEAASALATSKIEDKTVPKSHRIDAVFSLFRVSFFHGCNIKGMSSAIEKATELIEGISGGDWSARNKLKAYEGVWSLAIRDFTRAAHLFVDVVPTFESYELADFGTIIRYTVLACMIALPRCDLRKKLMHHGVMAQALHSQYQDLREYFVSLYDGRYSDFLVCLARIEVEMKRDPLLHPHYRHYVQEMRLRAYKQILQAYRSLSLEYMANSFGVTTEFVEREVARFAAAGRLQCKIDSVAGTVITSAHLGDDAVRSKEAPEASLDRNILYQTTVKRGDILLNRLKKLARVMDF</sequence>
<comment type="similarity">
    <text evidence="1">Belongs to the proteasome subunit S10 family.</text>
</comment>
<dbReference type="EMBL" id="GEBQ01013030">
    <property type="protein sequence ID" value="JAT26947.1"/>
    <property type="molecule type" value="Transcribed_RNA"/>
</dbReference>
<dbReference type="Gene3D" id="1.25.40.570">
    <property type="match status" value="1"/>
</dbReference>
<dbReference type="Pfam" id="PF21154">
    <property type="entry name" value="RPN7_PSMD6_C"/>
    <property type="match status" value="1"/>
</dbReference>
<dbReference type="Pfam" id="PF01399">
    <property type="entry name" value="PCI"/>
    <property type="match status" value="1"/>
</dbReference>
<dbReference type="GO" id="GO:0005838">
    <property type="term" value="C:proteasome regulatory particle"/>
    <property type="evidence" value="ECO:0007669"/>
    <property type="project" value="TreeGrafter"/>
</dbReference>
<evidence type="ECO:0000256" key="3">
    <source>
        <dbReference type="ARBA" id="ARBA00022942"/>
    </source>
</evidence>
<dbReference type="InterPro" id="IPR000717">
    <property type="entry name" value="PCI_dom"/>
</dbReference>
<dbReference type="InterPro" id="IPR036390">
    <property type="entry name" value="WH_DNA-bd_sf"/>
</dbReference>
<reference evidence="5" key="1">
    <citation type="submission" date="2015-11" db="EMBL/GenBank/DDBJ databases">
        <title>De novo transcriptome assembly of four potential Pierce s Disease insect vectors from Arizona vineyards.</title>
        <authorList>
            <person name="Tassone E.E."/>
        </authorList>
    </citation>
    <scope>NUCLEOTIDE SEQUENCE</scope>
</reference>
<protein>
    <recommendedName>
        <fullName evidence="2">26S proteasome non-ATPase regulatory subunit 6</fullName>
    </recommendedName>
</protein>
<evidence type="ECO:0000313" key="5">
    <source>
        <dbReference type="EMBL" id="JAT26947.1"/>
    </source>
</evidence>
<evidence type="ECO:0000259" key="4">
    <source>
        <dbReference type="PROSITE" id="PS50250"/>
    </source>
</evidence>
<organism evidence="5">
    <name type="scientific">Graphocephala atropunctata</name>
    <dbReference type="NCBI Taxonomy" id="36148"/>
    <lineage>
        <taxon>Eukaryota</taxon>
        <taxon>Metazoa</taxon>
        <taxon>Ecdysozoa</taxon>
        <taxon>Arthropoda</taxon>
        <taxon>Hexapoda</taxon>
        <taxon>Insecta</taxon>
        <taxon>Pterygota</taxon>
        <taxon>Neoptera</taxon>
        <taxon>Paraneoptera</taxon>
        <taxon>Hemiptera</taxon>
        <taxon>Auchenorrhyncha</taxon>
        <taxon>Membracoidea</taxon>
        <taxon>Cicadellidae</taxon>
        <taxon>Cicadellinae</taxon>
        <taxon>Cicadellini</taxon>
        <taxon>Graphocephala</taxon>
    </lineage>
</organism>
<dbReference type="Pfam" id="PF10602">
    <property type="entry name" value="RPN7"/>
    <property type="match status" value="1"/>
</dbReference>
<dbReference type="SMART" id="SM00088">
    <property type="entry name" value="PINT"/>
    <property type="match status" value="1"/>
</dbReference>